<keyword evidence="2" id="KW-1185">Reference proteome</keyword>
<name>A0ABZ0E998_9BURK</name>
<gene>
    <name evidence="1" type="ORF">RW095_07745</name>
</gene>
<proteinExistence type="predicted"/>
<dbReference type="RefSeq" id="WP_317015501.1">
    <property type="nucleotide sequence ID" value="NZ_CP136511.1"/>
</dbReference>
<dbReference type="Proteomes" id="UP001302652">
    <property type="component" value="Chromosome 3"/>
</dbReference>
<dbReference type="PROSITE" id="PS51257">
    <property type="entry name" value="PROKAR_LIPOPROTEIN"/>
    <property type="match status" value="1"/>
</dbReference>
<protein>
    <recommendedName>
        <fullName evidence="3">Secreted protein</fullName>
    </recommendedName>
</protein>
<organism evidence="1 2">
    <name type="scientific">Paraburkholderia kirstenboschensis</name>
    <dbReference type="NCBI Taxonomy" id="1245436"/>
    <lineage>
        <taxon>Bacteria</taxon>
        <taxon>Pseudomonadati</taxon>
        <taxon>Pseudomonadota</taxon>
        <taxon>Betaproteobacteria</taxon>
        <taxon>Burkholderiales</taxon>
        <taxon>Burkholderiaceae</taxon>
        <taxon>Paraburkholderia</taxon>
    </lineage>
</organism>
<evidence type="ECO:0000313" key="1">
    <source>
        <dbReference type="EMBL" id="WOD13825.1"/>
    </source>
</evidence>
<dbReference type="EMBL" id="CP136511">
    <property type="protein sequence ID" value="WOD13825.1"/>
    <property type="molecule type" value="Genomic_DNA"/>
</dbReference>
<reference evidence="1 2" key="1">
    <citation type="submission" date="2023-10" db="EMBL/GenBank/DDBJ databases">
        <title>Surface-active antibiotics is a multifunctional adaptation for post-fire microbes.</title>
        <authorList>
            <person name="Liu M.D."/>
            <person name="Du Y."/>
            <person name="Koupaei S.K."/>
            <person name="Kim N.R."/>
            <person name="Zhang W."/>
            <person name="Traxler M.F."/>
        </authorList>
    </citation>
    <scope>NUCLEOTIDE SEQUENCE [LARGE SCALE GENOMIC DNA]</scope>
    <source>
        <strain evidence="1 2">F3</strain>
    </source>
</reference>
<accession>A0ABZ0E998</accession>
<evidence type="ECO:0008006" key="3">
    <source>
        <dbReference type="Google" id="ProtNLM"/>
    </source>
</evidence>
<evidence type="ECO:0000313" key="2">
    <source>
        <dbReference type="Proteomes" id="UP001302652"/>
    </source>
</evidence>
<sequence>MSKKFLFMVAHRTAKSAASLSPMSVGCFYRSNAGAWGRYAPFVTVRLMPDAVEKVAPYGLSCNSKEIDLSDRPTSRSQPLGKGKATHETLAIRRSPTFSTASAKLRSSNLAAAEGQLWVELA</sequence>